<dbReference type="FunFam" id="1.25.40.10:FF:000031">
    <property type="entry name" value="Pentatricopeptide repeat-containing protein mitochondrial"/>
    <property type="match status" value="1"/>
</dbReference>
<protein>
    <recommendedName>
        <fullName evidence="5">Pentatricopeptide repeat-containing protein</fullName>
    </recommendedName>
</protein>
<dbReference type="Proteomes" id="UP000825935">
    <property type="component" value="Chromosome 4"/>
</dbReference>
<dbReference type="Gene3D" id="1.25.40.10">
    <property type="entry name" value="Tetratricopeptide repeat domain"/>
    <property type="match status" value="3"/>
</dbReference>
<name>A0A8T2V348_CERRI</name>
<evidence type="ECO:0000313" key="3">
    <source>
        <dbReference type="EMBL" id="KAH7440363.1"/>
    </source>
</evidence>
<evidence type="ECO:0008006" key="5">
    <source>
        <dbReference type="Google" id="ProtNLM"/>
    </source>
</evidence>
<dbReference type="AlphaFoldDB" id="A0A8T2V348"/>
<feature type="repeat" description="PPR" evidence="2">
    <location>
        <begin position="168"/>
        <end position="202"/>
    </location>
</feature>
<dbReference type="GO" id="GO:0009451">
    <property type="term" value="P:RNA modification"/>
    <property type="evidence" value="ECO:0007669"/>
    <property type="project" value="InterPro"/>
</dbReference>
<comment type="caution">
    <text evidence="3">The sequence shown here is derived from an EMBL/GenBank/DDBJ whole genome shotgun (WGS) entry which is preliminary data.</text>
</comment>
<keyword evidence="1" id="KW-0677">Repeat</keyword>
<dbReference type="OMA" id="VHEAWIV"/>
<dbReference type="NCBIfam" id="TIGR00756">
    <property type="entry name" value="PPR"/>
    <property type="match status" value="4"/>
</dbReference>
<dbReference type="Pfam" id="PF01535">
    <property type="entry name" value="PPR"/>
    <property type="match status" value="2"/>
</dbReference>
<accession>A0A8T2V348</accession>
<dbReference type="Pfam" id="PF13041">
    <property type="entry name" value="PPR_2"/>
    <property type="match status" value="3"/>
</dbReference>
<dbReference type="FunFam" id="1.25.40.10:FF:000344">
    <property type="entry name" value="Pentatricopeptide repeat-containing protein"/>
    <property type="match status" value="1"/>
</dbReference>
<dbReference type="PANTHER" id="PTHR24015">
    <property type="entry name" value="OS07G0578800 PROTEIN-RELATED"/>
    <property type="match status" value="1"/>
</dbReference>
<dbReference type="EMBL" id="CM035409">
    <property type="protein sequence ID" value="KAH7440363.1"/>
    <property type="molecule type" value="Genomic_DNA"/>
</dbReference>
<evidence type="ECO:0000256" key="1">
    <source>
        <dbReference type="ARBA" id="ARBA00022737"/>
    </source>
</evidence>
<reference evidence="3" key="1">
    <citation type="submission" date="2021-08" db="EMBL/GenBank/DDBJ databases">
        <title>WGS assembly of Ceratopteris richardii.</title>
        <authorList>
            <person name="Marchant D.B."/>
            <person name="Chen G."/>
            <person name="Jenkins J."/>
            <person name="Shu S."/>
            <person name="Leebens-Mack J."/>
            <person name="Grimwood J."/>
            <person name="Schmutz J."/>
            <person name="Soltis P."/>
            <person name="Soltis D."/>
            <person name="Chen Z.-H."/>
        </authorList>
    </citation>
    <scope>NUCLEOTIDE SEQUENCE</scope>
    <source>
        <strain evidence="3">Whitten #5841</strain>
        <tissue evidence="3">Leaf</tissue>
    </source>
</reference>
<proteinExistence type="predicted"/>
<gene>
    <name evidence="3" type="ORF">KP509_04G103900</name>
</gene>
<dbReference type="GO" id="GO:0003723">
    <property type="term" value="F:RNA binding"/>
    <property type="evidence" value="ECO:0007669"/>
    <property type="project" value="InterPro"/>
</dbReference>
<feature type="repeat" description="PPR" evidence="2">
    <location>
        <begin position="305"/>
        <end position="339"/>
    </location>
</feature>
<feature type="repeat" description="PPR" evidence="2">
    <location>
        <begin position="372"/>
        <end position="406"/>
    </location>
</feature>
<dbReference type="PROSITE" id="PS51375">
    <property type="entry name" value="PPR"/>
    <property type="match status" value="5"/>
</dbReference>
<feature type="repeat" description="PPR" evidence="2">
    <location>
        <begin position="270"/>
        <end position="304"/>
    </location>
</feature>
<dbReference type="InterPro" id="IPR046960">
    <property type="entry name" value="PPR_At4g14850-like_plant"/>
</dbReference>
<organism evidence="3 4">
    <name type="scientific">Ceratopteris richardii</name>
    <name type="common">Triangle waterfern</name>
    <dbReference type="NCBI Taxonomy" id="49495"/>
    <lineage>
        <taxon>Eukaryota</taxon>
        <taxon>Viridiplantae</taxon>
        <taxon>Streptophyta</taxon>
        <taxon>Embryophyta</taxon>
        <taxon>Tracheophyta</taxon>
        <taxon>Polypodiopsida</taxon>
        <taxon>Polypodiidae</taxon>
        <taxon>Polypodiales</taxon>
        <taxon>Pteridineae</taxon>
        <taxon>Pteridaceae</taxon>
        <taxon>Parkerioideae</taxon>
        <taxon>Ceratopteris</taxon>
    </lineage>
</organism>
<evidence type="ECO:0000313" key="4">
    <source>
        <dbReference type="Proteomes" id="UP000825935"/>
    </source>
</evidence>
<dbReference type="InterPro" id="IPR011990">
    <property type="entry name" value="TPR-like_helical_dom_sf"/>
</dbReference>
<sequence>MSVAVHEAWIVGPTTNRAREELTSRAEPFKSHDLLWRDFFEDPSQWCDIRKGKPGAAYPDFKHKSTGQPLWIDGCSDPVWVIEELRQRGMAHDEELRKIPPKDLRLSLVASLRACARAKDIRRGMRLHNDISKLGLIEKCSDALVAMYASCGDLAKAEEVLHMHSQKNVFAWTALIAGFTRQGKGRDALRCFDHMQSVGLSPDAVTLACLLKAAGSVKEVDKGWRIHSEIIKQDLLKNDIVLGNALVDMYAKCGALEKAHHTLNELPFRDVVSWSALITGYAQHGEGEKALDCYEQMLLEDLSPDAVTYICILKACGSLGDLNKGERIHEEIKKKGFVKKNLMLGNALIDMYAKCGALTKAKQVLEELPARDVVSWSTLIGGYAQHGQSEHALECFHRMQSEGLIPNEVTFSLILKACGVVGALNEGEKIHEEITKRGLLQGNPVLVTALIEMYAKCGALGKAQMVIHELSSKDIISVSALVAGLANQGHSEHGLHHLQLMWHEGLLQDGITSAHTQEMYGSARVNQSGY</sequence>
<evidence type="ECO:0000256" key="2">
    <source>
        <dbReference type="PROSITE-ProRule" id="PRU00708"/>
    </source>
</evidence>
<dbReference type="SUPFAM" id="SSF48452">
    <property type="entry name" value="TPR-like"/>
    <property type="match status" value="1"/>
</dbReference>
<feature type="repeat" description="PPR" evidence="2">
    <location>
        <begin position="407"/>
        <end position="441"/>
    </location>
</feature>
<dbReference type="PANTHER" id="PTHR24015:SF739">
    <property type="entry name" value="OS03G0644200 PROTEIN"/>
    <property type="match status" value="1"/>
</dbReference>
<dbReference type="InterPro" id="IPR002885">
    <property type="entry name" value="PPR_rpt"/>
</dbReference>
<dbReference type="OrthoDB" id="424777at2759"/>
<keyword evidence="4" id="KW-1185">Reference proteome</keyword>